<dbReference type="Pfam" id="PF14111">
    <property type="entry name" value="DUF4283"/>
    <property type="match status" value="1"/>
</dbReference>
<accession>A0AAV3RM18</accession>
<name>A0AAV3RM18_LITER</name>
<dbReference type="InterPro" id="IPR040256">
    <property type="entry name" value="At4g02000-like"/>
</dbReference>
<feature type="domain" description="DUF4283" evidence="2">
    <location>
        <begin position="33"/>
        <end position="113"/>
    </location>
</feature>
<dbReference type="PANTHER" id="PTHR31286:SF167">
    <property type="entry name" value="OS09G0268800 PROTEIN"/>
    <property type="match status" value="1"/>
</dbReference>
<sequence>MDGELSRVLGSLSLEAEEMDEVFVPVLEYERVEEKFQYSLIGKLLTTRKFSVRLFKNSLNALWRRQYQLQIIDMGGNLFHFIFNDGDQMIRVLLGEPWLFEGHTILLREWEAEKPLEMIQLTTLPFWVQIWNLPPAYIGAEFGRAIGAHIGEVLTVDKRSIEQQRGRFVRVKVRLNVDKPLNTWGERAQFRRREEKKEQEFRQGNEDGGPSSEYGRRTSNWGINSREREKELSGIGYE</sequence>
<dbReference type="Proteomes" id="UP001454036">
    <property type="component" value="Unassembled WGS sequence"/>
</dbReference>
<evidence type="ECO:0000259" key="2">
    <source>
        <dbReference type="Pfam" id="PF14111"/>
    </source>
</evidence>
<comment type="caution">
    <text evidence="3">The sequence shown here is derived from an EMBL/GenBank/DDBJ whole genome shotgun (WGS) entry which is preliminary data.</text>
</comment>
<feature type="compositionally biased region" description="Basic and acidic residues" evidence="1">
    <location>
        <begin position="192"/>
        <end position="205"/>
    </location>
</feature>
<dbReference type="AlphaFoldDB" id="A0AAV3RM18"/>
<dbReference type="InterPro" id="IPR025558">
    <property type="entry name" value="DUF4283"/>
</dbReference>
<protein>
    <recommendedName>
        <fullName evidence="2">DUF4283 domain-containing protein</fullName>
    </recommendedName>
</protein>
<dbReference type="PANTHER" id="PTHR31286">
    <property type="entry name" value="GLYCINE-RICH CELL WALL STRUCTURAL PROTEIN 1.8-LIKE"/>
    <property type="match status" value="1"/>
</dbReference>
<keyword evidence="4" id="KW-1185">Reference proteome</keyword>
<reference evidence="3 4" key="1">
    <citation type="submission" date="2024-01" db="EMBL/GenBank/DDBJ databases">
        <title>The complete chloroplast genome sequence of Lithospermum erythrorhizon: insights into the phylogenetic relationship among Boraginaceae species and the maternal lineages of purple gromwells.</title>
        <authorList>
            <person name="Okada T."/>
            <person name="Watanabe K."/>
        </authorList>
    </citation>
    <scope>NUCLEOTIDE SEQUENCE [LARGE SCALE GENOMIC DNA]</scope>
</reference>
<organism evidence="3 4">
    <name type="scientific">Lithospermum erythrorhizon</name>
    <name type="common">Purple gromwell</name>
    <name type="synonym">Lithospermum officinale var. erythrorhizon</name>
    <dbReference type="NCBI Taxonomy" id="34254"/>
    <lineage>
        <taxon>Eukaryota</taxon>
        <taxon>Viridiplantae</taxon>
        <taxon>Streptophyta</taxon>
        <taxon>Embryophyta</taxon>
        <taxon>Tracheophyta</taxon>
        <taxon>Spermatophyta</taxon>
        <taxon>Magnoliopsida</taxon>
        <taxon>eudicotyledons</taxon>
        <taxon>Gunneridae</taxon>
        <taxon>Pentapetalae</taxon>
        <taxon>asterids</taxon>
        <taxon>lamiids</taxon>
        <taxon>Boraginales</taxon>
        <taxon>Boraginaceae</taxon>
        <taxon>Boraginoideae</taxon>
        <taxon>Lithospermeae</taxon>
        <taxon>Lithospermum</taxon>
    </lineage>
</organism>
<evidence type="ECO:0000313" key="4">
    <source>
        <dbReference type="Proteomes" id="UP001454036"/>
    </source>
</evidence>
<gene>
    <name evidence="3" type="ORF">LIER_29390</name>
</gene>
<feature type="region of interest" description="Disordered" evidence="1">
    <location>
        <begin position="192"/>
        <end position="238"/>
    </location>
</feature>
<dbReference type="EMBL" id="BAABME010010110">
    <property type="protein sequence ID" value="GAA0176386.1"/>
    <property type="molecule type" value="Genomic_DNA"/>
</dbReference>
<proteinExistence type="predicted"/>
<evidence type="ECO:0000256" key="1">
    <source>
        <dbReference type="SAM" id="MobiDB-lite"/>
    </source>
</evidence>
<evidence type="ECO:0000313" key="3">
    <source>
        <dbReference type="EMBL" id="GAA0176386.1"/>
    </source>
</evidence>